<evidence type="ECO:0000259" key="1">
    <source>
        <dbReference type="PROSITE" id="PS51831"/>
    </source>
</evidence>
<dbReference type="PANTHER" id="PTHR33594:SF1">
    <property type="entry name" value="HD_PDEASE DOMAIN-CONTAINING PROTEIN"/>
    <property type="match status" value="1"/>
</dbReference>
<dbReference type="NCBIfam" id="TIGR00277">
    <property type="entry name" value="HDIG"/>
    <property type="match status" value="1"/>
</dbReference>
<feature type="domain" description="HD" evidence="1">
    <location>
        <begin position="21"/>
        <end position="124"/>
    </location>
</feature>
<reference evidence="2 3" key="1">
    <citation type="journal article" date="2011" name="Stand. Genomic Sci.">
        <title>Complete genome sequence of Syntrophobotulus glycolicus type strain (FlGlyR).</title>
        <authorList>
            <person name="Han C."/>
            <person name="Mwirichia R."/>
            <person name="Chertkov O."/>
            <person name="Held B."/>
            <person name="Lapidus A."/>
            <person name="Nolan M."/>
            <person name="Lucas S."/>
            <person name="Hammon N."/>
            <person name="Deshpande S."/>
            <person name="Cheng J.F."/>
            <person name="Tapia R."/>
            <person name="Goodwin L."/>
            <person name="Pitluck S."/>
            <person name="Huntemann M."/>
            <person name="Liolios K."/>
            <person name="Ivanova N."/>
            <person name="Pagani I."/>
            <person name="Mavromatis K."/>
            <person name="Ovchinikova G."/>
            <person name="Pati A."/>
            <person name="Chen A."/>
            <person name="Palaniappan K."/>
            <person name="Land M."/>
            <person name="Hauser L."/>
            <person name="Brambilla E.M."/>
            <person name="Rohde M."/>
            <person name="Spring S."/>
            <person name="Sikorski J."/>
            <person name="Goker M."/>
            <person name="Woyke T."/>
            <person name="Bristow J."/>
            <person name="Eisen J.A."/>
            <person name="Markowitz V."/>
            <person name="Hugenholtz P."/>
            <person name="Kyrpides N.C."/>
            <person name="Klenk H.P."/>
            <person name="Detter J.C."/>
        </authorList>
    </citation>
    <scope>NUCLEOTIDE SEQUENCE [LARGE SCALE GENOMIC DNA]</scope>
    <source>
        <strain evidence="3">DSM 8271 / FlGlyR</strain>
    </source>
</reference>
<dbReference type="AlphaFoldDB" id="F0SZK4"/>
<gene>
    <name evidence="2" type="ordered locus">Sgly_1793</name>
</gene>
<dbReference type="KEGG" id="sgy:Sgly_1793"/>
<reference evidence="3" key="2">
    <citation type="submission" date="2011-02" db="EMBL/GenBank/DDBJ databases">
        <title>The complete genome of Syntrophobotulus glycolicus DSM 8271.</title>
        <authorList>
            <person name="Lucas S."/>
            <person name="Copeland A."/>
            <person name="Lapidus A."/>
            <person name="Bruce D."/>
            <person name="Goodwin L."/>
            <person name="Pitluck S."/>
            <person name="Kyrpides N."/>
            <person name="Mavromatis K."/>
            <person name="Pagani I."/>
            <person name="Ivanova N."/>
            <person name="Mikhailova N."/>
            <person name="Chertkov O."/>
            <person name="Held B."/>
            <person name="Detter J.C."/>
            <person name="Tapia R."/>
            <person name="Han C."/>
            <person name="Land M."/>
            <person name="Hauser L."/>
            <person name="Markowitz V."/>
            <person name="Cheng J.-F."/>
            <person name="Hugenholtz P."/>
            <person name="Woyke T."/>
            <person name="Wu D."/>
            <person name="Spring S."/>
            <person name="Schroeder M."/>
            <person name="Brambilla E."/>
            <person name="Klenk H.-P."/>
            <person name="Eisen J.A."/>
        </authorList>
    </citation>
    <scope>NUCLEOTIDE SEQUENCE [LARGE SCALE GENOMIC DNA]</scope>
    <source>
        <strain evidence="3">DSM 8271 / FlGlyR</strain>
    </source>
</reference>
<evidence type="ECO:0000313" key="2">
    <source>
        <dbReference type="EMBL" id="ADY56090.1"/>
    </source>
</evidence>
<evidence type="ECO:0000313" key="3">
    <source>
        <dbReference type="Proteomes" id="UP000007488"/>
    </source>
</evidence>
<dbReference type="InterPro" id="IPR006675">
    <property type="entry name" value="HDIG_dom"/>
</dbReference>
<dbReference type="PROSITE" id="PS51831">
    <property type="entry name" value="HD"/>
    <property type="match status" value="1"/>
</dbReference>
<dbReference type="PANTHER" id="PTHR33594">
    <property type="entry name" value="SUPERFAMILY HYDROLASE, PUTATIVE (AFU_ORTHOLOGUE AFUA_1G03035)-RELATED"/>
    <property type="match status" value="1"/>
</dbReference>
<dbReference type="STRING" id="645991.Sgly_1793"/>
<dbReference type="InterPro" id="IPR006674">
    <property type="entry name" value="HD_domain"/>
</dbReference>
<proteinExistence type="predicted"/>
<sequence length="196" mass="22425">MDLNQDIMKLIMNSGAHPALGWKHCQRVFYLAKELAQQYTLDEEILYLACMLHDIGKYPGYALPNIDHVLRSKGIASNILKKYSYEQSKLNKVLDAIESHMYYSEPQGTEEAIYLRDANILDSIGNIGIMKIFSLIGHDELIETPEEAIARVQTFADALPKKVSTKNGKRIALKRREEMMRFLGGIRKQTSEYAWV</sequence>
<accession>F0SZK4</accession>
<protein>
    <submittedName>
        <fullName evidence="2">Metal-dependent phosphohydrolase HD sub domain protein</fullName>
    </submittedName>
</protein>
<organism evidence="2 3">
    <name type="scientific">Syntrophobotulus glycolicus (strain DSM 8271 / FlGlyR)</name>
    <dbReference type="NCBI Taxonomy" id="645991"/>
    <lineage>
        <taxon>Bacteria</taxon>
        <taxon>Bacillati</taxon>
        <taxon>Bacillota</taxon>
        <taxon>Clostridia</taxon>
        <taxon>Eubacteriales</taxon>
        <taxon>Desulfitobacteriaceae</taxon>
        <taxon>Syntrophobotulus</taxon>
    </lineage>
</organism>
<dbReference type="SMART" id="SM00471">
    <property type="entry name" value="HDc"/>
    <property type="match status" value="1"/>
</dbReference>
<keyword evidence="3" id="KW-1185">Reference proteome</keyword>
<dbReference type="CDD" id="cd00077">
    <property type="entry name" value="HDc"/>
    <property type="match status" value="1"/>
</dbReference>
<name>F0SZK4_SYNGF</name>
<dbReference type="SUPFAM" id="SSF109604">
    <property type="entry name" value="HD-domain/PDEase-like"/>
    <property type="match status" value="1"/>
</dbReference>
<dbReference type="eggNOG" id="COG1418">
    <property type="taxonomic scope" value="Bacteria"/>
</dbReference>
<dbReference type="Proteomes" id="UP000007488">
    <property type="component" value="Chromosome"/>
</dbReference>
<dbReference type="OrthoDB" id="116313at2"/>
<dbReference type="InterPro" id="IPR003607">
    <property type="entry name" value="HD/PDEase_dom"/>
</dbReference>
<dbReference type="Gene3D" id="1.10.3210.10">
    <property type="entry name" value="Hypothetical protein af1432"/>
    <property type="match status" value="1"/>
</dbReference>
<dbReference type="Pfam" id="PF01966">
    <property type="entry name" value="HD"/>
    <property type="match status" value="1"/>
</dbReference>
<dbReference type="EMBL" id="CP002547">
    <property type="protein sequence ID" value="ADY56090.1"/>
    <property type="molecule type" value="Genomic_DNA"/>
</dbReference>
<dbReference type="RefSeq" id="WP_013624958.1">
    <property type="nucleotide sequence ID" value="NC_015172.1"/>
</dbReference>
<dbReference type="HOGENOM" id="CLU_117638_0_0_9"/>